<evidence type="ECO:0000256" key="4">
    <source>
        <dbReference type="SAM" id="MobiDB-lite"/>
    </source>
</evidence>
<dbReference type="InterPro" id="IPR008271">
    <property type="entry name" value="Ser/Thr_kinase_AS"/>
</dbReference>
<organism evidence="6 7">
    <name type="scientific">Tritrichomonas musculus</name>
    <dbReference type="NCBI Taxonomy" id="1915356"/>
    <lineage>
        <taxon>Eukaryota</taxon>
        <taxon>Metamonada</taxon>
        <taxon>Parabasalia</taxon>
        <taxon>Tritrichomonadida</taxon>
        <taxon>Tritrichomonadidae</taxon>
        <taxon>Tritrichomonas</taxon>
    </lineage>
</organism>
<dbReference type="PANTHER" id="PTHR44329:SF214">
    <property type="entry name" value="PROTEIN KINASE DOMAIN-CONTAINING PROTEIN"/>
    <property type="match status" value="1"/>
</dbReference>
<evidence type="ECO:0000259" key="5">
    <source>
        <dbReference type="PROSITE" id="PS50011"/>
    </source>
</evidence>
<dbReference type="Pfam" id="PF07714">
    <property type="entry name" value="PK_Tyr_Ser-Thr"/>
    <property type="match status" value="1"/>
</dbReference>
<evidence type="ECO:0000256" key="2">
    <source>
        <dbReference type="ARBA" id="ARBA00022771"/>
    </source>
</evidence>
<evidence type="ECO:0000256" key="3">
    <source>
        <dbReference type="ARBA" id="ARBA00022833"/>
    </source>
</evidence>
<name>A0ABR2L180_9EUKA</name>
<dbReference type="Proteomes" id="UP001470230">
    <property type="component" value="Unassembled WGS sequence"/>
</dbReference>
<dbReference type="InterPro" id="IPR001245">
    <property type="entry name" value="Ser-Thr/Tyr_kinase_cat_dom"/>
</dbReference>
<dbReference type="PANTHER" id="PTHR44329">
    <property type="entry name" value="SERINE/THREONINE-PROTEIN KINASE TNNI3K-RELATED"/>
    <property type="match status" value="1"/>
</dbReference>
<dbReference type="InterPro" id="IPR011009">
    <property type="entry name" value="Kinase-like_dom_sf"/>
</dbReference>
<dbReference type="SMART" id="SM00396">
    <property type="entry name" value="ZnF_UBR1"/>
    <property type="match status" value="3"/>
</dbReference>
<evidence type="ECO:0000313" key="7">
    <source>
        <dbReference type="Proteomes" id="UP001470230"/>
    </source>
</evidence>
<dbReference type="InterPro" id="IPR051681">
    <property type="entry name" value="Ser/Thr_Kinases-Pseudokinases"/>
</dbReference>
<reference evidence="6 7" key="1">
    <citation type="submission" date="2024-04" db="EMBL/GenBank/DDBJ databases">
        <title>Tritrichomonas musculus Genome.</title>
        <authorList>
            <person name="Alves-Ferreira E."/>
            <person name="Grigg M."/>
            <person name="Lorenzi H."/>
            <person name="Galac M."/>
        </authorList>
    </citation>
    <scope>NUCLEOTIDE SEQUENCE [LARGE SCALE GENOMIC DNA]</scope>
    <source>
        <strain evidence="6 7">EAF2021</strain>
    </source>
</reference>
<dbReference type="SMART" id="SM00220">
    <property type="entry name" value="S_TKc"/>
    <property type="match status" value="1"/>
</dbReference>
<evidence type="ECO:0000256" key="1">
    <source>
        <dbReference type="ARBA" id="ARBA00022723"/>
    </source>
</evidence>
<dbReference type="InterPro" id="IPR006597">
    <property type="entry name" value="Sel1-like"/>
</dbReference>
<dbReference type="CDD" id="cd19671">
    <property type="entry name" value="UBR-box_UBR4_5_6_7"/>
    <property type="match status" value="2"/>
</dbReference>
<keyword evidence="2" id="KW-0863">Zinc-finger</keyword>
<feature type="domain" description="Protein kinase" evidence="5">
    <location>
        <begin position="24"/>
        <end position="289"/>
    </location>
</feature>
<dbReference type="SUPFAM" id="SSF56112">
    <property type="entry name" value="Protein kinase-like (PK-like)"/>
    <property type="match status" value="1"/>
</dbReference>
<comment type="caution">
    <text evidence="6">The sequence shown here is derived from an EMBL/GenBank/DDBJ whole genome shotgun (WGS) entry which is preliminary data.</text>
</comment>
<evidence type="ECO:0000313" key="6">
    <source>
        <dbReference type="EMBL" id="KAK8897116.1"/>
    </source>
</evidence>
<feature type="region of interest" description="Disordered" evidence="4">
    <location>
        <begin position="309"/>
        <end position="344"/>
    </location>
</feature>
<dbReference type="InterPro" id="IPR011990">
    <property type="entry name" value="TPR-like_helical_dom_sf"/>
</dbReference>
<feature type="compositionally biased region" description="Acidic residues" evidence="4">
    <location>
        <begin position="326"/>
        <end position="340"/>
    </location>
</feature>
<dbReference type="EMBL" id="JAPFFF010000002">
    <property type="protein sequence ID" value="KAK8897116.1"/>
    <property type="molecule type" value="Genomic_DNA"/>
</dbReference>
<keyword evidence="3" id="KW-0862">Zinc</keyword>
<dbReference type="InterPro" id="IPR000719">
    <property type="entry name" value="Prot_kinase_dom"/>
</dbReference>
<keyword evidence="7" id="KW-1185">Reference proteome</keyword>
<feature type="compositionally biased region" description="Basic and acidic residues" evidence="4">
    <location>
        <begin position="311"/>
        <end position="324"/>
    </location>
</feature>
<dbReference type="PROSITE" id="PS00108">
    <property type="entry name" value="PROTEIN_KINASE_ST"/>
    <property type="match status" value="1"/>
</dbReference>
<dbReference type="InterPro" id="IPR003126">
    <property type="entry name" value="Znf_UBR"/>
</dbReference>
<dbReference type="PROSITE" id="PS50011">
    <property type="entry name" value="PROTEIN_KINASE_DOM"/>
    <property type="match status" value="1"/>
</dbReference>
<dbReference type="Pfam" id="PF08238">
    <property type="entry name" value="Sel1"/>
    <property type="match status" value="4"/>
</dbReference>
<accession>A0ABR2L180</accession>
<dbReference type="SUPFAM" id="SSF81901">
    <property type="entry name" value="HCP-like"/>
    <property type="match status" value="2"/>
</dbReference>
<dbReference type="SMART" id="SM00671">
    <property type="entry name" value="SEL1"/>
    <property type="match status" value="6"/>
</dbReference>
<sequence length="887" mass="100450">MTSKVDTDLDISPWKVNPSDFQNEKDDKKQIKGGNGLVTFVIRKSDGLKCVKKKTLKSLKDIETRRNFNREVTILGTFKHPALVPLIGYYEKKQSGFIFLKAIEKGSLDENIKVNGTMTNPLWDETHKLIIAYGIACAMEYLHSQRVIHRDLKPANVLLDNQLFPFVSDFGTSKQVNPELSIQQTISSTTPVIMAPEFFEDPQETKDKLELDIYAYGITIYHLISGLEPFASYSLMSLMKAVSNEERPPIPDYVAPHWKELIENCWAQNPTDRPPFTDICDVLESDQFVTNSINKDLFNSYQKMVKPYRLGSEKTDKPKSKSESVSEPEPEPVAESEEPINTESPVLKNLREEFEKGGSVASKLTYADALFSGKYGSPNHEEAFKIFLSIANNDKNVNKDKALAEYFAGQCLVNQGKYPLASTYLNKAVYHGNSDAAFYLAEQIFDGNIKAKNSDQLKKLYQFAADAGHPQAIKKFAFMNYYGSFNNHPDRTTANKYFKIGSDNGDPELVYIWAVRNEFGRGCEKNVKEGMRLMKMAAEDLKYPEAQFDYALHLYNGLNVEKDLDEATKFFQMAASNNHPVAVLYCYLILSNSSDEEDRNSAQPFFDQCFSDEFMNENKTDPDAWAINGQMLSDSGDIDNALSNLFFAMTSGSIKAMHVLGNICENDPSRGDPDFFYEQAAHHCHCLDEYGFYTPMPYKVFHCTKCNKDICEGCAKHCHKGHNVIDAKTESGFKCECGAKGLNGKCSGEFVGQQCCLQHLYQCETCSKHNDLIFICKSCADKCHQNHQIIDCGIQKNFCSCGMKNFSNHFKCKILDFNETEQCSVLSFFDEPAMQRWFKCISCGIYATDEDGVCEKCANLCHKDHMIIDVGVQKRQCKCMIREKCHF</sequence>
<dbReference type="Gene3D" id="1.10.510.10">
    <property type="entry name" value="Transferase(Phosphotransferase) domain 1"/>
    <property type="match status" value="1"/>
</dbReference>
<dbReference type="Gene3D" id="1.25.40.10">
    <property type="entry name" value="Tetratricopeptide repeat domain"/>
    <property type="match status" value="1"/>
</dbReference>
<protein>
    <recommendedName>
        <fullName evidence="5">Protein kinase domain-containing protein</fullName>
    </recommendedName>
</protein>
<keyword evidence="1" id="KW-0479">Metal-binding</keyword>
<gene>
    <name evidence="6" type="ORF">M9Y10_015050</name>
</gene>
<proteinExistence type="predicted"/>